<evidence type="ECO:0000259" key="2">
    <source>
        <dbReference type="PROSITE" id="PS51462"/>
    </source>
</evidence>
<feature type="domain" description="Nudix hydrolase" evidence="2">
    <location>
        <begin position="4"/>
        <end position="140"/>
    </location>
</feature>
<evidence type="ECO:0000313" key="3">
    <source>
        <dbReference type="EMBL" id="ANC77252.1"/>
    </source>
</evidence>
<dbReference type="GO" id="GO:0006167">
    <property type="term" value="P:AMP biosynthetic process"/>
    <property type="evidence" value="ECO:0007669"/>
    <property type="project" value="TreeGrafter"/>
</dbReference>
<dbReference type="Gene3D" id="3.90.79.10">
    <property type="entry name" value="Nucleoside Triphosphate Pyrophosphohydrolase"/>
    <property type="match status" value="1"/>
</dbReference>
<dbReference type="EMBL" id="CP015378">
    <property type="protein sequence ID" value="ANC77252.1"/>
    <property type="molecule type" value="Genomic_DNA"/>
</dbReference>
<dbReference type="CDD" id="cd04664">
    <property type="entry name" value="NUDIX_DHNTPase_like"/>
    <property type="match status" value="1"/>
</dbReference>
<dbReference type="PROSITE" id="PS51462">
    <property type="entry name" value="NUDIX"/>
    <property type="match status" value="1"/>
</dbReference>
<proteinExistence type="predicted"/>
<keyword evidence="1" id="KW-0378">Hydrolase</keyword>
<dbReference type="SUPFAM" id="SSF55811">
    <property type="entry name" value="Nudix"/>
    <property type="match status" value="1"/>
</dbReference>
<dbReference type="AlphaFoldDB" id="A0A160INU1"/>
<dbReference type="GO" id="GO:0004081">
    <property type="term" value="F:bis(5'-nucleosyl)-tetraphosphatase (asymmetrical) activity"/>
    <property type="evidence" value="ECO:0007669"/>
    <property type="project" value="TreeGrafter"/>
</dbReference>
<reference evidence="3 4" key="1">
    <citation type="submission" date="2016-04" db="EMBL/GenBank/DDBJ databases">
        <title>Complete genome sequence of Fictibacillus phosphorivorans G25-29, a strain toxic to nematodes.</title>
        <authorList>
            <person name="Zheng Z."/>
        </authorList>
    </citation>
    <scope>NUCLEOTIDE SEQUENCE [LARGE SCALE GENOMIC DNA]</scope>
    <source>
        <strain evidence="3 4">G25-29</strain>
    </source>
</reference>
<gene>
    <name evidence="3" type="ORF">ABE65_010730</name>
</gene>
<accession>A0A160INU1</accession>
<dbReference type="GO" id="GO:0006754">
    <property type="term" value="P:ATP biosynthetic process"/>
    <property type="evidence" value="ECO:0007669"/>
    <property type="project" value="TreeGrafter"/>
</dbReference>
<dbReference type="InterPro" id="IPR051325">
    <property type="entry name" value="Nudix_hydrolase_domain"/>
</dbReference>
<organism evidence="3 4">
    <name type="scientific">Fictibacillus phosphorivorans</name>
    <dbReference type="NCBI Taxonomy" id="1221500"/>
    <lineage>
        <taxon>Bacteria</taxon>
        <taxon>Bacillati</taxon>
        <taxon>Bacillota</taxon>
        <taxon>Bacilli</taxon>
        <taxon>Bacillales</taxon>
        <taxon>Fictibacillaceae</taxon>
        <taxon>Fictibacillus</taxon>
    </lineage>
</organism>
<dbReference type="PROSITE" id="PS00893">
    <property type="entry name" value="NUDIX_BOX"/>
    <property type="match status" value="1"/>
</dbReference>
<keyword evidence="4" id="KW-1185">Reference proteome</keyword>
<dbReference type="InterPro" id="IPR015797">
    <property type="entry name" value="NUDIX_hydrolase-like_dom_sf"/>
</dbReference>
<dbReference type="RefSeq" id="WP_066394590.1">
    <property type="nucleotide sequence ID" value="NZ_CP015378.1"/>
</dbReference>
<sequence>MRAPYQVLVIPFICNENGVEYAILKRSDMKYWQGIAGGGENEENPEQTARREAFEETGLGEDCRLITLDTKTSLPVEHVVGHFLWGEDVLVIPEHTFGIEATDQKLNLSKEHSVYKWVSYEEALSSLKWDSNKTALWELHTRLKIRDHQKENNAKL</sequence>
<dbReference type="Pfam" id="PF00293">
    <property type="entry name" value="NUDIX"/>
    <property type="match status" value="1"/>
</dbReference>
<dbReference type="KEGG" id="fpn:ABE65_010730"/>
<evidence type="ECO:0000313" key="4">
    <source>
        <dbReference type="Proteomes" id="UP000076623"/>
    </source>
</evidence>
<dbReference type="PANTHER" id="PTHR21340">
    <property type="entry name" value="DIADENOSINE 5,5-P1,P4-TETRAPHOSPHATE PYROPHOSPHOHYDROLASE MUTT"/>
    <property type="match status" value="1"/>
</dbReference>
<dbReference type="STRING" id="1221500.ABE65_010730"/>
<evidence type="ECO:0000256" key="1">
    <source>
        <dbReference type="ARBA" id="ARBA00022801"/>
    </source>
</evidence>
<protein>
    <submittedName>
        <fullName evidence="3">NUDIX pyrophosphatase</fullName>
    </submittedName>
</protein>
<name>A0A160INU1_9BACL</name>
<dbReference type="InterPro" id="IPR020084">
    <property type="entry name" value="NUDIX_hydrolase_CS"/>
</dbReference>
<dbReference type="PANTHER" id="PTHR21340:SF0">
    <property type="entry name" value="BIS(5'-NUCLEOSYL)-TETRAPHOSPHATASE [ASYMMETRICAL]"/>
    <property type="match status" value="1"/>
</dbReference>
<dbReference type="Proteomes" id="UP000076623">
    <property type="component" value="Chromosome"/>
</dbReference>
<dbReference type="InterPro" id="IPR000086">
    <property type="entry name" value="NUDIX_hydrolase_dom"/>
</dbReference>